<dbReference type="Pfam" id="PF08241">
    <property type="entry name" value="Methyltransf_11"/>
    <property type="match status" value="1"/>
</dbReference>
<dbReference type="OrthoDB" id="2013972at2759"/>
<reference evidence="4" key="1">
    <citation type="journal article" date="2023" name="Commun. Biol.">
        <title>Genome analysis of Parmales, the sister group of diatoms, reveals the evolutionary specialization of diatoms from phago-mixotrophs to photoautotrophs.</title>
        <authorList>
            <person name="Ban H."/>
            <person name="Sato S."/>
            <person name="Yoshikawa S."/>
            <person name="Yamada K."/>
            <person name="Nakamura Y."/>
            <person name="Ichinomiya M."/>
            <person name="Sato N."/>
            <person name="Blanc-Mathieu R."/>
            <person name="Endo H."/>
            <person name="Kuwata A."/>
            <person name="Ogata H."/>
        </authorList>
    </citation>
    <scope>NUCLEOTIDE SEQUENCE [LARGE SCALE GENOMIC DNA]</scope>
    <source>
        <strain evidence="4">NIES 3701</strain>
    </source>
</reference>
<feature type="signal peptide" evidence="1">
    <location>
        <begin position="1"/>
        <end position="20"/>
    </location>
</feature>
<evidence type="ECO:0000256" key="1">
    <source>
        <dbReference type="SAM" id="SignalP"/>
    </source>
</evidence>
<dbReference type="SUPFAM" id="SSF53335">
    <property type="entry name" value="S-adenosyl-L-methionine-dependent methyltransferases"/>
    <property type="match status" value="1"/>
</dbReference>
<protein>
    <recommendedName>
        <fullName evidence="2">Methyltransferase type 11 domain-containing protein</fullName>
    </recommendedName>
</protein>
<keyword evidence="4" id="KW-1185">Reference proteome</keyword>
<dbReference type="InterPro" id="IPR013216">
    <property type="entry name" value="Methyltransf_11"/>
</dbReference>
<keyword evidence="1" id="KW-0732">Signal</keyword>
<dbReference type="PANTHER" id="PTHR43036">
    <property type="entry name" value="OSJNBB0011N17.9 PROTEIN"/>
    <property type="match status" value="1"/>
</dbReference>
<sequence length="258" mass="28627">MFSKPFFLILLASLPFYTNSLTICGVSVPHAKSSPISRSLDGIDWDLDFPYTSAGLTPEWSGNDGAFYTLPKFVHHAGPECRASLTEFYSCCLPEKGTGATLDLCSSFTSHYPEGWKGSYSVALGLNPLELLFNPSKTSFKVQNLNENPTLPYPPSTFDVITNSLSVDYLTSPLKIFNEMHRVLKPNGLACMAFTNRCFPTKVVPIWKAPFTEENHVKIVASYFKYCGEEWSEVGVVDVSPKGWVGERDPMIVVVGRK</sequence>
<dbReference type="CDD" id="cd02440">
    <property type="entry name" value="AdoMet_MTases"/>
    <property type="match status" value="1"/>
</dbReference>
<evidence type="ECO:0000259" key="2">
    <source>
        <dbReference type="Pfam" id="PF08241"/>
    </source>
</evidence>
<dbReference type="Proteomes" id="UP001165085">
    <property type="component" value="Unassembled WGS sequence"/>
</dbReference>
<name>A0A9W6ZLS9_9STRA</name>
<comment type="caution">
    <text evidence="3">The sequence shown here is derived from an EMBL/GenBank/DDBJ whole genome shotgun (WGS) entry which is preliminary data.</text>
</comment>
<dbReference type="Gene3D" id="3.40.50.150">
    <property type="entry name" value="Vaccinia Virus protein VP39"/>
    <property type="match status" value="1"/>
</dbReference>
<evidence type="ECO:0000313" key="3">
    <source>
        <dbReference type="EMBL" id="GMH56939.1"/>
    </source>
</evidence>
<proteinExistence type="predicted"/>
<dbReference type="InterPro" id="IPR029063">
    <property type="entry name" value="SAM-dependent_MTases_sf"/>
</dbReference>
<dbReference type="EMBL" id="BRXY01000043">
    <property type="protein sequence ID" value="GMH56939.1"/>
    <property type="molecule type" value="Genomic_DNA"/>
</dbReference>
<feature type="domain" description="Methyltransferase type 11" evidence="2">
    <location>
        <begin position="150"/>
        <end position="191"/>
    </location>
</feature>
<dbReference type="AlphaFoldDB" id="A0A9W6ZLS9"/>
<feature type="chain" id="PRO_5040727137" description="Methyltransferase type 11 domain-containing protein" evidence="1">
    <location>
        <begin position="21"/>
        <end position="258"/>
    </location>
</feature>
<accession>A0A9W6ZLS9</accession>
<organism evidence="3 4">
    <name type="scientific">Triparma strigata</name>
    <dbReference type="NCBI Taxonomy" id="1606541"/>
    <lineage>
        <taxon>Eukaryota</taxon>
        <taxon>Sar</taxon>
        <taxon>Stramenopiles</taxon>
        <taxon>Ochrophyta</taxon>
        <taxon>Bolidophyceae</taxon>
        <taxon>Parmales</taxon>
        <taxon>Triparmaceae</taxon>
        <taxon>Triparma</taxon>
    </lineage>
</organism>
<dbReference type="PANTHER" id="PTHR43036:SF1">
    <property type="entry name" value="S-ADENOSYL-L-METHIONINE-DEPENDENT METHYLTRANSFERASES SUPERFAMILY PROTEIN"/>
    <property type="match status" value="1"/>
</dbReference>
<evidence type="ECO:0000313" key="4">
    <source>
        <dbReference type="Proteomes" id="UP001165085"/>
    </source>
</evidence>
<gene>
    <name evidence="3" type="ORF">TrST_g9692</name>
</gene>
<dbReference type="GO" id="GO:0008757">
    <property type="term" value="F:S-adenosylmethionine-dependent methyltransferase activity"/>
    <property type="evidence" value="ECO:0007669"/>
    <property type="project" value="InterPro"/>
</dbReference>